<feature type="compositionally biased region" description="Basic and acidic residues" evidence="1">
    <location>
        <begin position="65"/>
        <end position="79"/>
    </location>
</feature>
<dbReference type="Gene3D" id="1.10.287.4300">
    <property type="entry name" value="Stage III sporulation protein AH-like"/>
    <property type="match status" value="1"/>
</dbReference>
<sequence>MSKSSRKNGIVITALALMIIAAGYLNFTGQKITTNGISAKTTVVPETVKDTTVDISAEDEQASDSDAKEEKSASSKDDASSEDGYELADSGEVQASEENPGEAVMVSNNIGSDYFASSKLNREQTRAKNKETLMNIINDDKIASADKKSAIKQVAAMTKISEKENAAELMLQAKGFENAMVSISSGNADVIVSSEGLTNKQIAQIEDIVKRKTGITADKIVITPVNVK</sequence>
<protein>
    <recommendedName>
        <fullName evidence="4">SpoIIIAH-like protein</fullName>
    </recommendedName>
</protein>
<reference evidence="2 3" key="1">
    <citation type="submission" date="2015-10" db="EMBL/GenBank/DDBJ databases">
        <title>Butyribacter intestini gen. nov., sp. nov., a butyric acid-producing bacterium of the family Lachnospiraceae isolated from the human faeces.</title>
        <authorList>
            <person name="Zou Y."/>
            <person name="Xue W."/>
            <person name="Luo G."/>
            <person name="Lv M."/>
        </authorList>
    </citation>
    <scope>NUCLEOTIDE SEQUENCE [LARGE SCALE GENOMIC DNA]</scope>
    <source>
        <strain evidence="2 3">TF01-11</strain>
    </source>
</reference>
<dbReference type="InterPro" id="IPR024232">
    <property type="entry name" value="SpoIIIAH"/>
</dbReference>
<dbReference type="RefSeq" id="WP_055941152.1">
    <property type="nucleotide sequence ID" value="NZ_JAQDCV010000008.1"/>
</dbReference>
<organism evidence="2 3">
    <name type="scientific">Butyribacter intestini</name>
    <dbReference type="NCBI Taxonomy" id="1703332"/>
    <lineage>
        <taxon>Bacteria</taxon>
        <taxon>Bacillati</taxon>
        <taxon>Bacillota</taxon>
        <taxon>Clostridia</taxon>
        <taxon>Lachnospirales</taxon>
        <taxon>Lachnospiraceae</taxon>
        <taxon>Butyribacter</taxon>
    </lineage>
</organism>
<keyword evidence="3" id="KW-1185">Reference proteome</keyword>
<evidence type="ECO:0000313" key="3">
    <source>
        <dbReference type="Proteomes" id="UP000050833"/>
    </source>
</evidence>
<evidence type="ECO:0000313" key="2">
    <source>
        <dbReference type="EMBL" id="KQC85993.1"/>
    </source>
</evidence>
<evidence type="ECO:0000256" key="1">
    <source>
        <dbReference type="SAM" id="MobiDB-lite"/>
    </source>
</evidence>
<name>A0AAW3JTV5_9FIRM</name>
<accession>A0AAW3JTV5</accession>
<comment type="caution">
    <text evidence="2">The sequence shown here is derived from an EMBL/GenBank/DDBJ whole genome shotgun (WGS) entry which is preliminary data.</text>
</comment>
<dbReference type="AlphaFoldDB" id="A0AAW3JTV5"/>
<feature type="region of interest" description="Disordered" evidence="1">
    <location>
        <begin position="51"/>
        <end position="102"/>
    </location>
</feature>
<gene>
    <name evidence="2" type="ORF">APZ18_02015</name>
</gene>
<evidence type="ECO:0008006" key="4">
    <source>
        <dbReference type="Google" id="ProtNLM"/>
    </source>
</evidence>
<dbReference type="EMBL" id="LLKB01000001">
    <property type="protein sequence ID" value="KQC85993.1"/>
    <property type="molecule type" value="Genomic_DNA"/>
</dbReference>
<dbReference type="InterPro" id="IPR038503">
    <property type="entry name" value="SpoIIIAH_sf"/>
</dbReference>
<proteinExistence type="predicted"/>
<dbReference type="Proteomes" id="UP000050833">
    <property type="component" value="Unassembled WGS sequence"/>
</dbReference>
<dbReference type="Pfam" id="PF12685">
    <property type="entry name" value="SpoIIIAH"/>
    <property type="match status" value="1"/>
</dbReference>